<dbReference type="RefSeq" id="WP_039835576.1">
    <property type="nucleotide sequence ID" value="NZ_CP068596.1"/>
</dbReference>
<proteinExistence type="predicted"/>
<reference evidence="1 2" key="1">
    <citation type="submission" date="2021-01" db="EMBL/GenBank/DDBJ databases">
        <title>Whole genome sequence of Paenibacillus sonchi LMG 24727 for comparative genomics.</title>
        <authorList>
            <person name="Lee G."/>
            <person name="Kim M.-J."/>
            <person name="Lim K."/>
            <person name="Shin J.-H."/>
        </authorList>
    </citation>
    <scope>NUCLEOTIDE SEQUENCE [LARGE SCALE GENOMIC DNA]</scope>
    <source>
        <strain evidence="1 2">LMG 24727</strain>
        <plasmid evidence="1 2">unnamed1</plasmid>
    </source>
</reference>
<dbReference type="InterPro" id="IPR010878">
    <property type="entry name" value="Gp111"/>
</dbReference>
<accession>A0A974PJ26</accession>
<organism evidence="1 2">
    <name type="scientific">Paenibacillus sonchi</name>
    <dbReference type="NCBI Taxonomy" id="373687"/>
    <lineage>
        <taxon>Bacteria</taxon>
        <taxon>Bacillati</taxon>
        <taxon>Bacillota</taxon>
        <taxon>Bacilli</taxon>
        <taxon>Bacillales</taxon>
        <taxon>Paenibacillaceae</taxon>
        <taxon>Paenibacillus</taxon>
        <taxon>Paenibacillus sonchi group</taxon>
    </lineage>
</organism>
<evidence type="ECO:0000313" key="2">
    <source>
        <dbReference type="Proteomes" id="UP000595841"/>
    </source>
</evidence>
<dbReference type="Proteomes" id="UP000595841">
    <property type="component" value="Plasmid unnamed1"/>
</dbReference>
<keyword evidence="2" id="KW-1185">Reference proteome</keyword>
<evidence type="ECO:0000313" key="1">
    <source>
        <dbReference type="EMBL" id="QQZ64493.1"/>
    </source>
</evidence>
<dbReference type="KEGG" id="pson:JI735_34195"/>
<name>A0A974PJ26_9BACL</name>
<geneLocation type="plasmid" evidence="1 2">
    <name>unnamed1</name>
</geneLocation>
<protein>
    <submittedName>
        <fullName evidence="1">Uncharacterized protein</fullName>
    </submittedName>
</protein>
<sequence>MKEVMVRAWEIARGAVVRFGGKVKEYFAQALAMAWKEVKEGVAVLKPSKFVVFDFVKRTKEAATAYHELNNARKTTQFGPAMQIKLEKAAVLASDLNKELKTMLALFTEEERNAMRAEFNSK</sequence>
<keyword evidence="1" id="KW-0614">Plasmid</keyword>
<dbReference type="EMBL" id="CP068596">
    <property type="protein sequence ID" value="QQZ64493.1"/>
    <property type="molecule type" value="Genomic_DNA"/>
</dbReference>
<gene>
    <name evidence="1" type="ORF">JI735_34195</name>
</gene>
<dbReference type="Pfam" id="PF07410">
    <property type="entry name" value="Phage_Gp111"/>
    <property type="match status" value="1"/>
</dbReference>
<dbReference type="AlphaFoldDB" id="A0A974PJ26"/>